<organism evidence="2 3">
    <name type="scientific">Lysobacter gummosus</name>
    <dbReference type="NCBI Taxonomy" id="262324"/>
    <lineage>
        <taxon>Bacteria</taxon>
        <taxon>Pseudomonadati</taxon>
        <taxon>Pseudomonadota</taxon>
        <taxon>Gammaproteobacteria</taxon>
        <taxon>Lysobacterales</taxon>
        <taxon>Lysobacteraceae</taxon>
        <taxon>Lysobacter</taxon>
    </lineage>
</organism>
<reference evidence="2 3" key="1">
    <citation type="submission" date="2022-03" db="EMBL/GenBank/DDBJ databases">
        <title>Complete genome sequence of Lysobacter capsici VKM B-2533 and Lysobacter gummosus 10.1.1, promising sources of lytic agents.</title>
        <authorList>
            <person name="Tarlachkov S.V."/>
            <person name="Kudryakova I.V."/>
            <person name="Afoshin A.S."/>
            <person name="Leontyevskaya E.A."/>
            <person name="Leontyevskaya N.V."/>
        </authorList>
    </citation>
    <scope>NUCLEOTIDE SEQUENCE [LARGE SCALE GENOMIC DNA]</scope>
    <source>
        <strain evidence="2 3">10.1.1</strain>
    </source>
</reference>
<protein>
    <recommendedName>
        <fullName evidence="4">Secreted protein</fullName>
    </recommendedName>
</protein>
<evidence type="ECO:0000313" key="3">
    <source>
        <dbReference type="Proteomes" id="UP000829194"/>
    </source>
</evidence>
<feature type="compositionally biased region" description="Basic residues" evidence="1">
    <location>
        <begin position="35"/>
        <end position="44"/>
    </location>
</feature>
<evidence type="ECO:0000256" key="1">
    <source>
        <dbReference type="SAM" id="MobiDB-lite"/>
    </source>
</evidence>
<evidence type="ECO:0008006" key="4">
    <source>
        <dbReference type="Google" id="ProtNLM"/>
    </source>
</evidence>
<name>A0ABY3XE15_9GAMM</name>
<dbReference type="RefSeq" id="WP_148648689.1">
    <property type="nucleotide sequence ID" value="NZ_CP011131.1"/>
</dbReference>
<feature type="region of interest" description="Disordered" evidence="1">
    <location>
        <begin position="24"/>
        <end position="74"/>
    </location>
</feature>
<sequence>MNFMVVVLGLAATAASRRDAARRLIRTTNGSAPNRHGRRKVRERRVHDRDPKAAAAAASGPASPATWGKSCERA</sequence>
<dbReference type="EMBL" id="CP093547">
    <property type="protein sequence ID" value="UNP29917.1"/>
    <property type="molecule type" value="Genomic_DNA"/>
</dbReference>
<dbReference type="Proteomes" id="UP000829194">
    <property type="component" value="Chromosome"/>
</dbReference>
<evidence type="ECO:0000313" key="2">
    <source>
        <dbReference type="EMBL" id="UNP29917.1"/>
    </source>
</evidence>
<proteinExistence type="predicted"/>
<gene>
    <name evidence="2" type="ORF">MOV92_01120</name>
</gene>
<accession>A0ABY3XE15</accession>
<keyword evidence="3" id="KW-1185">Reference proteome</keyword>
<feature type="compositionally biased region" description="Low complexity" evidence="1">
    <location>
        <begin position="53"/>
        <end position="65"/>
    </location>
</feature>